<evidence type="ECO:0000313" key="2">
    <source>
        <dbReference type="Proteomes" id="UP001501265"/>
    </source>
</evidence>
<dbReference type="EMBL" id="BAABIG010000054">
    <property type="protein sequence ID" value="GAA4813099.1"/>
    <property type="molecule type" value="Genomic_DNA"/>
</dbReference>
<gene>
    <name evidence="1" type="ORF">GCM10023220_50670</name>
</gene>
<comment type="caution">
    <text evidence="1">The sequence shown here is derived from an EMBL/GenBank/DDBJ whole genome shotgun (WGS) entry which is preliminary data.</text>
</comment>
<reference evidence="2" key="1">
    <citation type="journal article" date="2019" name="Int. J. Syst. Evol. Microbiol.">
        <title>The Global Catalogue of Microorganisms (GCM) 10K type strain sequencing project: providing services to taxonomists for standard genome sequencing and annotation.</title>
        <authorList>
            <consortium name="The Broad Institute Genomics Platform"/>
            <consortium name="The Broad Institute Genome Sequencing Center for Infectious Disease"/>
            <person name="Wu L."/>
            <person name="Ma J."/>
        </authorList>
    </citation>
    <scope>NUCLEOTIDE SEQUENCE [LARGE SCALE GENOMIC DNA]</scope>
    <source>
        <strain evidence="2">JCM 18081</strain>
    </source>
</reference>
<protein>
    <submittedName>
        <fullName evidence="1">Uncharacterized protein</fullName>
    </submittedName>
</protein>
<organism evidence="1 2">
    <name type="scientific">Streptomyces ziwulingensis</name>
    <dbReference type="NCBI Taxonomy" id="1045501"/>
    <lineage>
        <taxon>Bacteria</taxon>
        <taxon>Bacillati</taxon>
        <taxon>Actinomycetota</taxon>
        <taxon>Actinomycetes</taxon>
        <taxon>Kitasatosporales</taxon>
        <taxon>Streptomycetaceae</taxon>
        <taxon>Streptomyces</taxon>
    </lineage>
</organism>
<keyword evidence="2" id="KW-1185">Reference proteome</keyword>
<sequence>MALAAGDAGTDVPVRRSGIPEQFLAYAERAEVLAGLGLTPVGVAGRIAASLAVRKQRPHGRAATSGQGEN</sequence>
<evidence type="ECO:0000313" key="1">
    <source>
        <dbReference type="EMBL" id="GAA4813099.1"/>
    </source>
</evidence>
<dbReference type="Proteomes" id="UP001501265">
    <property type="component" value="Unassembled WGS sequence"/>
</dbReference>
<accession>A0ABP9CNH0</accession>
<proteinExistence type="predicted"/>
<name>A0ABP9CNH0_9ACTN</name>